<dbReference type="RefSeq" id="WP_330090893.1">
    <property type="nucleotide sequence ID" value="NZ_JAUZMY010000005.1"/>
</dbReference>
<dbReference type="InterPro" id="IPR001387">
    <property type="entry name" value="Cro/C1-type_HTH"/>
</dbReference>
<evidence type="ECO:0000313" key="3">
    <source>
        <dbReference type="Proteomes" id="UP001356095"/>
    </source>
</evidence>
<dbReference type="PANTHER" id="PTHR35010">
    <property type="entry name" value="BLL4672 PROTEIN-RELATED"/>
    <property type="match status" value="1"/>
</dbReference>
<organism evidence="2 3">
    <name type="scientific">Nocardiopsis codii</name>
    <dbReference type="NCBI Taxonomy" id="3065942"/>
    <lineage>
        <taxon>Bacteria</taxon>
        <taxon>Bacillati</taxon>
        <taxon>Actinomycetota</taxon>
        <taxon>Actinomycetes</taxon>
        <taxon>Streptosporangiales</taxon>
        <taxon>Nocardiopsidaceae</taxon>
        <taxon>Nocardiopsis</taxon>
    </lineage>
</organism>
<dbReference type="PANTHER" id="PTHR35010:SF2">
    <property type="entry name" value="BLL4672 PROTEIN"/>
    <property type="match status" value="1"/>
</dbReference>
<proteinExistence type="predicted"/>
<accession>A0ABU7K4D3</accession>
<dbReference type="PROSITE" id="PS50943">
    <property type="entry name" value="HTH_CROC1"/>
    <property type="match status" value="1"/>
</dbReference>
<keyword evidence="3" id="KW-1185">Reference proteome</keyword>
<dbReference type="Pfam" id="PF17765">
    <property type="entry name" value="MLTR_LBD"/>
    <property type="match status" value="1"/>
</dbReference>
<dbReference type="SMART" id="SM00530">
    <property type="entry name" value="HTH_XRE"/>
    <property type="match status" value="1"/>
</dbReference>
<feature type="domain" description="HTH cro/C1-type" evidence="1">
    <location>
        <begin position="34"/>
        <end position="81"/>
    </location>
</feature>
<dbReference type="EMBL" id="JAUZMY010000005">
    <property type="protein sequence ID" value="MEE2037103.1"/>
    <property type="molecule type" value="Genomic_DNA"/>
</dbReference>
<protein>
    <submittedName>
        <fullName evidence="2">Helix-turn-helix domain-containing protein</fullName>
    </submittedName>
</protein>
<gene>
    <name evidence="2" type="ORF">Q8791_07705</name>
</gene>
<evidence type="ECO:0000313" key="2">
    <source>
        <dbReference type="EMBL" id="MEE2037103.1"/>
    </source>
</evidence>
<dbReference type="CDD" id="cd00093">
    <property type="entry name" value="HTH_XRE"/>
    <property type="match status" value="1"/>
</dbReference>
<dbReference type="SUPFAM" id="SSF47413">
    <property type="entry name" value="lambda repressor-like DNA-binding domains"/>
    <property type="match status" value="1"/>
</dbReference>
<dbReference type="InterPro" id="IPR041413">
    <property type="entry name" value="MLTR_LBD"/>
</dbReference>
<sequence>MSDNGLGEFLRDRREALAPERVGLPVGPRRRTPGLRRAELATVSGVSVDYLTRLEQGRDRNPSPQVLVALADALRLSVGERVQLRNLSKAASGVGALCPQQPPEREVRPTMVSLLERLEPTPAVLFNRVGETLAYTTAYARLAGPVGLLDESCEPVNRLWFVFADDRARQVYPDWDRVADDRIAELRAESALDDPFLAHLVEELEVVGGSPFTDRLAAPLVAPRRTGVERLVHPDTGELRLSYESLDAEGQRLVVYLPCDEETSAALDRLTLRGPGSLRAVPG</sequence>
<dbReference type="Gene3D" id="1.10.260.40">
    <property type="entry name" value="lambda repressor-like DNA-binding domains"/>
    <property type="match status" value="1"/>
</dbReference>
<dbReference type="Proteomes" id="UP001356095">
    <property type="component" value="Unassembled WGS sequence"/>
</dbReference>
<dbReference type="Gene3D" id="3.30.450.180">
    <property type="match status" value="1"/>
</dbReference>
<dbReference type="InterPro" id="IPR010982">
    <property type="entry name" value="Lambda_DNA-bd_dom_sf"/>
</dbReference>
<dbReference type="Pfam" id="PF13560">
    <property type="entry name" value="HTH_31"/>
    <property type="match status" value="1"/>
</dbReference>
<name>A0ABU7K4D3_9ACTN</name>
<evidence type="ECO:0000259" key="1">
    <source>
        <dbReference type="PROSITE" id="PS50943"/>
    </source>
</evidence>
<reference evidence="2 3" key="1">
    <citation type="submission" date="2023-08" db="EMBL/GenBank/DDBJ databases">
        <authorList>
            <person name="Girao M."/>
            <person name="Carvalho M.F."/>
        </authorList>
    </citation>
    <scope>NUCLEOTIDE SEQUENCE [LARGE SCALE GENOMIC DNA]</scope>
    <source>
        <strain evidence="2 3">CT-R113</strain>
    </source>
</reference>
<comment type="caution">
    <text evidence="2">The sequence shown here is derived from an EMBL/GenBank/DDBJ whole genome shotgun (WGS) entry which is preliminary data.</text>
</comment>